<sequence length="274" mass="30024">MALRATSNSKEMNKRFTTFICKNPGVGYSIRRGATHEIACGTIPPCASAEVYDVEISGAIEGLAAALHNPMVFYATNVTIYRDNHEAALQLPLLTPTAASFRHIAKFRQLAASWTNRTRASCTRAGAVSDRWCSGNSGIPGNKAADFLVKSACLMTAPLLPLSMVRAKRKISLLYNTFTTAYWFQEELKGLNRRALRALIAARSGHGDLAQYHRCFAHEDALMTCSCGEKKSPDHFFYCSIGRNRARLCGGPRHPHSGIRWILGTPEGALAFGK</sequence>
<dbReference type="HOGENOM" id="CLU_000680_26_0_1"/>
<keyword evidence="1" id="KW-0808">Transferase</keyword>
<keyword evidence="1" id="KW-0548">Nucleotidyltransferase</keyword>
<dbReference type="SUPFAM" id="SSF53098">
    <property type="entry name" value="Ribonuclease H-like"/>
    <property type="match status" value="1"/>
</dbReference>
<dbReference type="eggNOG" id="KOG1075">
    <property type="taxonomic scope" value="Eukaryota"/>
</dbReference>
<dbReference type="AlphaFoldDB" id="N1JA52"/>
<evidence type="ECO:0000313" key="2">
    <source>
        <dbReference type="Proteomes" id="UP000015441"/>
    </source>
</evidence>
<reference evidence="1 2" key="1">
    <citation type="journal article" date="2010" name="Science">
        <title>Genome expansion and gene loss in powdery mildew fungi reveal tradeoffs in extreme parasitism.</title>
        <authorList>
            <person name="Spanu P.D."/>
            <person name="Abbott J.C."/>
            <person name="Amselem J."/>
            <person name="Burgis T.A."/>
            <person name="Soanes D.M."/>
            <person name="Stueber K."/>
            <person name="Ver Loren van Themaat E."/>
            <person name="Brown J.K.M."/>
            <person name="Butcher S.A."/>
            <person name="Gurr S.J."/>
            <person name="Lebrun M.-H."/>
            <person name="Ridout C.J."/>
            <person name="Schulze-Lefert P."/>
            <person name="Talbot N.J."/>
            <person name="Ahmadinejad N."/>
            <person name="Ametz C."/>
            <person name="Barton G.R."/>
            <person name="Benjdia M."/>
            <person name="Bidzinski P."/>
            <person name="Bindschedler L.V."/>
            <person name="Both M."/>
            <person name="Brewer M.T."/>
            <person name="Cadle-Davidson L."/>
            <person name="Cadle-Davidson M.M."/>
            <person name="Collemare J."/>
            <person name="Cramer R."/>
            <person name="Frenkel O."/>
            <person name="Godfrey D."/>
            <person name="Harriman J."/>
            <person name="Hoede C."/>
            <person name="King B.C."/>
            <person name="Klages S."/>
            <person name="Kleemann J."/>
            <person name="Knoll D."/>
            <person name="Koti P.S."/>
            <person name="Kreplak J."/>
            <person name="Lopez-Ruiz F.J."/>
            <person name="Lu X."/>
            <person name="Maekawa T."/>
            <person name="Mahanil S."/>
            <person name="Micali C."/>
            <person name="Milgroom M.G."/>
            <person name="Montana G."/>
            <person name="Noir S."/>
            <person name="O'Connell R.J."/>
            <person name="Oberhaensli S."/>
            <person name="Parlange F."/>
            <person name="Pedersen C."/>
            <person name="Quesneville H."/>
            <person name="Reinhardt R."/>
            <person name="Rott M."/>
            <person name="Sacristan S."/>
            <person name="Schmidt S.M."/>
            <person name="Schoen M."/>
            <person name="Skamnioti P."/>
            <person name="Sommer H."/>
            <person name="Stephens A."/>
            <person name="Takahara H."/>
            <person name="Thordal-Christensen H."/>
            <person name="Vigouroux M."/>
            <person name="Wessling R."/>
            <person name="Wicker T."/>
            <person name="Panstruga R."/>
        </authorList>
    </citation>
    <scope>NUCLEOTIDE SEQUENCE [LARGE SCALE GENOMIC DNA]</scope>
    <source>
        <strain evidence="1">DH14</strain>
    </source>
</reference>
<keyword evidence="1" id="KW-0695">RNA-directed DNA polymerase</keyword>
<protein>
    <submittedName>
        <fullName evidence="1">Reverse transcriptase</fullName>
    </submittedName>
</protein>
<dbReference type="EMBL" id="CAUH01003692">
    <property type="protein sequence ID" value="CCU77445.1"/>
    <property type="molecule type" value="Genomic_DNA"/>
</dbReference>
<comment type="caution">
    <text evidence="1">The sequence shown here is derived from an EMBL/GenBank/DDBJ whole genome shotgun (WGS) entry which is preliminary data.</text>
</comment>
<dbReference type="InterPro" id="IPR012337">
    <property type="entry name" value="RNaseH-like_sf"/>
</dbReference>
<dbReference type="Proteomes" id="UP000015441">
    <property type="component" value="Unassembled WGS sequence"/>
</dbReference>
<dbReference type="InterPro" id="IPR036397">
    <property type="entry name" value="RNaseH_sf"/>
</dbReference>
<gene>
    <name evidence="1" type="ORF">BGHDH14_bgh06657</name>
</gene>
<keyword evidence="2" id="KW-1185">Reference proteome</keyword>
<accession>N1JA52</accession>
<name>N1JA52_BLUG1</name>
<proteinExistence type="predicted"/>
<evidence type="ECO:0000313" key="1">
    <source>
        <dbReference type="EMBL" id="CCU77445.1"/>
    </source>
</evidence>
<dbReference type="GO" id="GO:0003964">
    <property type="term" value="F:RNA-directed DNA polymerase activity"/>
    <property type="evidence" value="ECO:0007669"/>
    <property type="project" value="UniProtKB-KW"/>
</dbReference>
<organism evidence="1 2">
    <name type="scientific">Blumeria graminis f. sp. hordei (strain DH14)</name>
    <name type="common">Barley powdery mildew</name>
    <name type="synonym">Oidium monilioides f. sp. hordei</name>
    <dbReference type="NCBI Taxonomy" id="546991"/>
    <lineage>
        <taxon>Eukaryota</taxon>
        <taxon>Fungi</taxon>
        <taxon>Dikarya</taxon>
        <taxon>Ascomycota</taxon>
        <taxon>Pezizomycotina</taxon>
        <taxon>Leotiomycetes</taxon>
        <taxon>Erysiphales</taxon>
        <taxon>Erysiphaceae</taxon>
        <taxon>Blumeria</taxon>
        <taxon>Blumeria hordei</taxon>
    </lineage>
</organism>
<dbReference type="OrthoDB" id="4917326at2759"/>
<dbReference type="GO" id="GO:0003676">
    <property type="term" value="F:nucleic acid binding"/>
    <property type="evidence" value="ECO:0007669"/>
    <property type="project" value="InterPro"/>
</dbReference>
<dbReference type="Gene3D" id="3.30.420.10">
    <property type="entry name" value="Ribonuclease H-like superfamily/Ribonuclease H"/>
    <property type="match status" value="1"/>
</dbReference>
<dbReference type="InParanoid" id="N1JA52"/>